<organism evidence="2 3">
    <name type="scientific">Photobacterium indicum</name>
    <dbReference type="NCBI Taxonomy" id="81447"/>
    <lineage>
        <taxon>Bacteria</taxon>
        <taxon>Pseudomonadati</taxon>
        <taxon>Pseudomonadota</taxon>
        <taxon>Gammaproteobacteria</taxon>
        <taxon>Vibrionales</taxon>
        <taxon>Vibrionaceae</taxon>
        <taxon>Photobacterium</taxon>
    </lineage>
</organism>
<reference evidence="2 3" key="1">
    <citation type="submission" date="2018-03" db="EMBL/GenBank/DDBJ databases">
        <title>Whole genome sequencing of Histamine producing bacteria.</title>
        <authorList>
            <person name="Butler K."/>
        </authorList>
    </citation>
    <scope>NUCLEOTIDE SEQUENCE [LARGE SCALE GENOMIC DNA]</scope>
    <source>
        <strain evidence="2 3">ATCC 19614</strain>
    </source>
</reference>
<comment type="caution">
    <text evidence="2">The sequence shown here is derived from an EMBL/GenBank/DDBJ whole genome shotgun (WGS) entry which is preliminary data.</text>
</comment>
<dbReference type="AlphaFoldDB" id="A0A2T3L798"/>
<evidence type="ECO:0000256" key="1">
    <source>
        <dbReference type="SAM" id="Phobius"/>
    </source>
</evidence>
<evidence type="ECO:0000313" key="3">
    <source>
        <dbReference type="Proteomes" id="UP000241803"/>
    </source>
</evidence>
<keyword evidence="1" id="KW-1133">Transmembrane helix</keyword>
<name>A0A2T3L798_9GAMM</name>
<proteinExistence type="predicted"/>
<accession>A0A2T3L798</accession>
<sequence>MKHFDNNSLLVIVITFILFTLALFTTGFTHALFLEAGVFLVSVKLIMMAYHSSVRAEHMEKELKEIKTLLEKAQKDNVN</sequence>
<keyword evidence="1" id="KW-0812">Transmembrane</keyword>
<feature type="transmembrane region" description="Helical" evidence="1">
    <location>
        <begin position="7"/>
        <end position="25"/>
    </location>
</feature>
<gene>
    <name evidence="2" type="ORF">C9J47_15455</name>
</gene>
<keyword evidence="1" id="KW-0472">Membrane</keyword>
<protein>
    <submittedName>
        <fullName evidence="2">Uncharacterized protein</fullName>
    </submittedName>
</protein>
<evidence type="ECO:0000313" key="2">
    <source>
        <dbReference type="EMBL" id="PSV46248.1"/>
    </source>
</evidence>
<feature type="transmembrane region" description="Helical" evidence="1">
    <location>
        <begin position="31"/>
        <end position="50"/>
    </location>
</feature>
<dbReference type="Proteomes" id="UP000241803">
    <property type="component" value="Unassembled WGS sequence"/>
</dbReference>
<dbReference type="EMBL" id="PYOC01000005">
    <property type="protein sequence ID" value="PSV46248.1"/>
    <property type="molecule type" value="Genomic_DNA"/>
</dbReference>
<keyword evidence="3" id="KW-1185">Reference proteome</keyword>
<dbReference type="RefSeq" id="WP_107254311.1">
    <property type="nucleotide sequence ID" value="NZ_PYOC01000005.1"/>
</dbReference>